<dbReference type="SUPFAM" id="SSF55785">
    <property type="entry name" value="PYP-like sensor domain (PAS domain)"/>
    <property type="match status" value="1"/>
</dbReference>
<dbReference type="Pfam" id="PF08448">
    <property type="entry name" value="PAS_4"/>
    <property type="match status" value="1"/>
</dbReference>
<feature type="modified residue" description="4-aspartylphosphate" evidence="5">
    <location>
        <position position="488"/>
    </location>
</feature>
<feature type="domain" description="Response regulatory" evidence="8">
    <location>
        <begin position="439"/>
        <end position="556"/>
    </location>
</feature>
<dbReference type="InterPro" id="IPR000014">
    <property type="entry name" value="PAS"/>
</dbReference>
<dbReference type="PRINTS" id="PR00344">
    <property type="entry name" value="BCTRLSENSOR"/>
</dbReference>
<dbReference type="Pfam" id="PF02518">
    <property type="entry name" value="HATPase_c"/>
    <property type="match status" value="1"/>
</dbReference>
<dbReference type="Gene3D" id="3.30.565.10">
    <property type="entry name" value="Histidine kinase-like ATPase, C-terminal domain"/>
    <property type="match status" value="1"/>
</dbReference>
<dbReference type="PROSITE" id="PS50109">
    <property type="entry name" value="HIS_KIN"/>
    <property type="match status" value="1"/>
</dbReference>
<dbReference type="SMART" id="SM00387">
    <property type="entry name" value="HATPase_c"/>
    <property type="match status" value="1"/>
</dbReference>
<comment type="caution">
    <text evidence="10">The sequence shown here is derived from an EMBL/GenBank/DDBJ whole genome shotgun (WGS) entry which is preliminary data.</text>
</comment>
<dbReference type="InterPro" id="IPR036890">
    <property type="entry name" value="HATPase_C_sf"/>
</dbReference>
<dbReference type="SUPFAM" id="SSF55874">
    <property type="entry name" value="ATPase domain of HSP90 chaperone/DNA topoisomerase II/histidine kinase"/>
    <property type="match status" value="1"/>
</dbReference>
<evidence type="ECO:0000256" key="1">
    <source>
        <dbReference type="ARBA" id="ARBA00000085"/>
    </source>
</evidence>
<dbReference type="InterPro" id="IPR003661">
    <property type="entry name" value="HisK_dim/P_dom"/>
</dbReference>
<dbReference type="Gene3D" id="1.10.287.130">
    <property type="match status" value="1"/>
</dbReference>
<dbReference type="RefSeq" id="WP_322607205.1">
    <property type="nucleotide sequence ID" value="NZ_JARVCO010000002.1"/>
</dbReference>
<evidence type="ECO:0000259" key="8">
    <source>
        <dbReference type="PROSITE" id="PS50110"/>
    </source>
</evidence>
<dbReference type="PANTHER" id="PTHR45339:SF1">
    <property type="entry name" value="HYBRID SIGNAL TRANSDUCTION HISTIDINE KINASE J"/>
    <property type="match status" value="1"/>
</dbReference>
<keyword evidence="6" id="KW-0175">Coiled coil</keyword>
<gene>
    <name evidence="10" type="ORF">P9H32_02100</name>
</gene>
<dbReference type="InterPro" id="IPR004358">
    <property type="entry name" value="Sig_transdc_His_kin-like_C"/>
</dbReference>
<dbReference type="Pfam" id="PF00072">
    <property type="entry name" value="Response_reg"/>
    <property type="match status" value="1"/>
</dbReference>
<evidence type="ECO:0000313" key="11">
    <source>
        <dbReference type="Proteomes" id="UP001290861"/>
    </source>
</evidence>
<reference evidence="10 11" key="1">
    <citation type="journal article" date="2024" name="Appl. Environ. Microbiol.">
        <title>Pontiella agarivorans sp. nov., a novel marine anaerobic bacterium capable of degrading macroalgal polysaccharides and fixing nitrogen.</title>
        <authorList>
            <person name="Liu N."/>
            <person name="Kivenson V."/>
            <person name="Peng X."/>
            <person name="Cui Z."/>
            <person name="Lankiewicz T.S."/>
            <person name="Gosselin K.M."/>
            <person name="English C.J."/>
            <person name="Blair E.M."/>
            <person name="O'Malley M.A."/>
            <person name="Valentine D.L."/>
        </authorList>
    </citation>
    <scope>NUCLEOTIDE SEQUENCE [LARGE SCALE GENOMIC DNA]</scope>
    <source>
        <strain evidence="10 11">NLcol2</strain>
    </source>
</reference>
<dbReference type="InterPro" id="IPR003594">
    <property type="entry name" value="HATPase_dom"/>
</dbReference>
<dbReference type="Proteomes" id="UP001290861">
    <property type="component" value="Unassembled WGS sequence"/>
</dbReference>
<comment type="catalytic activity">
    <reaction evidence="1">
        <text>ATP + protein L-histidine = ADP + protein N-phospho-L-histidine.</text>
        <dbReference type="EC" id="2.7.13.3"/>
    </reaction>
</comment>
<evidence type="ECO:0000256" key="4">
    <source>
        <dbReference type="ARBA" id="ARBA00023012"/>
    </source>
</evidence>
<feature type="domain" description="Histidine kinase" evidence="7">
    <location>
        <begin position="194"/>
        <end position="415"/>
    </location>
</feature>
<dbReference type="InterPro" id="IPR035965">
    <property type="entry name" value="PAS-like_dom_sf"/>
</dbReference>
<feature type="domain" description="PAS" evidence="9">
    <location>
        <begin position="40"/>
        <end position="110"/>
    </location>
</feature>
<keyword evidence="11" id="KW-1185">Reference proteome</keyword>
<dbReference type="InterPro" id="IPR005467">
    <property type="entry name" value="His_kinase_dom"/>
</dbReference>
<dbReference type="CDD" id="cd00082">
    <property type="entry name" value="HisKA"/>
    <property type="match status" value="1"/>
</dbReference>
<dbReference type="NCBIfam" id="TIGR00229">
    <property type="entry name" value="sensory_box"/>
    <property type="match status" value="1"/>
</dbReference>
<dbReference type="InterPro" id="IPR036097">
    <property type="entry name" value="HisK_dim/P_sf"/>
</dbReference>
<organism evidence="10 11">
    <name type="scientific">Pontiella agarivorans</name>
    <dbReference type="NCBI Taxonomy" id="3038953"/>
    <lineage>
        <taxon>Bacteria</taxon>
        <taxon>Pseudomonadati</taxon>
        <taxon>Kiritimatiellota</taxon>
        <taxon>Kiritimatiellia</taxon>
        <taxon>Kiritimatiellales</taxon>
        <taxon>Pontiellaceae</taxon>
        <taxon>Pontiella</taxon>
    </lineage>
</organism>
<keyword evidence="3 5" id="KW-0597">Phosphoprotein</keyword>
<dbReference type="SMART" id="SM00448">
    <property type="entry name" value="REC"/>
    <property type="match status" value="1"/>
</dbReference>
<sequence>MSVVVIAGLIFAMVLLSISLLANVRFRARAKEAEQRYAKSRDRVLQLFEQSSDAILIAEKDGRLKAANRKAVELLQTNLKTLTARRIQDIVSDKDQEEFVEKLSEWFSGRTVRWEAAVKSEAFRTLDVEFVPCLQQVNGIRHLEIHVCDIRARKEAENKIHAARQMAEDALEMAHSARREAEQSSQRKSEFMAAMSRDLRTPLNNIVGAGQLLNEELPIEDQKEYLQIIQDSSQRLQQVIDHVLDIAKIEAGQMETLSGSLDIRDICRELEERFRRDSTQKGLYLECACKENVPEFLIGDRGMLEHVLENLLANAFAFTESGSICLRVECRSVNESGASVYFEVKDSGIGIPSEKQQWIFEKFVYTSEFAKAQPDDAALGLAISKRQVELMGGILGVHSETGQGTTFYFNLMLPVATPSGLMDRPKRESLNRVRCDNMSILLAEDNRLNRKVAEDLLTKAGCRVDSVENGRDAALQVRKAEYDAVLMDCEMPVMDGFESTKKIRKMPEPYRSIPIIALTANAMKEDIEKCTAAGMTAYLSKPISRKHLIEVLNLHVQQV</sequence>
<dbReference type="SMART" id="SM00388">
    <property type="entry name" value="HisKA"/>
    <property type="match status" value="1"/>
</dbReference>
<evidence type="ECO:0000259" key="7">
    <source>
        <dbReference type="PROSITE" id="PS50109"/>
    </source>
</evidence>
<dbReference type="InterPro" id="IPR011006">
    <property type="entry name" value="CheY-like_superfamily"/>
</dbReference>
<evidence type="ECO:0000256" key="3">
    <source>
        <dbReference type="ARBA" id="ARBA00022553"/>
    </source>
</evidence>
<dbReference type="SUPFAM" id="SSF52172">
    <property type="entry name" value="CheY-like"/>
    <property type="match status" value="1"/>
</dbReference>
<proteinExistence type="predicted"/>
<evidence type="ECO:0000256" key="2">
    <source>
        <dbReference type="ARBA" id="ARBA00012438"/>
    </source>
</evidence>
<dbReference type="PROSITE" id="PS50112">
    <property type="entry name" value="PAS"/>
    <property type="match status" value="1"/>
</dbReference>
<dbReference type="InterPro" id="IPR001789">
    <property type="entry name" value="Sig_transdc_resp-reg_receiver"/>
</dbReference>
<dbReference type="EC" id="2.7.13.3" evidence="2"/>
<dbReference type="SUPFAM" id="SSF47384">
    <property type="entry name" value="Homodimeric domain of signal transducing histidine kinase"/>
    <property type="match status" value="1"/>
</dbReference>
<protein>
    <recommendedName>
        <fullName evidence="2">histidine kinase</fullName>
        <ecNumber evidence="2">2.7.13.3</ecNumber>
    </recommendedName>
</protein>
<feature type="coiled-coil region" evidence="6">
    <location>
        <begin position="153"/>
        <end position="187"/>
    </location>
</feature>
<dbReference type="EMBL" id="JARVCO010000002">
    <property type="protein sequence ID" value="MDZ8117404.1"/>
    <property type="molecule type" value="Genomic_DNA"/>
</dbReference>
<evidence type="ECO:0000256" key="6">
    <source>
        <dbReference type="SAM" id="Coils"/>
    </source>
</evidence>
<dbReference type="CDD" id="cd17546">
    <property type="entry name" value="REC_hyHK_CKI1_RcsC-like"/>
    <property type="match status" value="1"/>
</dbReference>
<dbReference type="InterPro" id="IPR013656">
    <property type="entry name" value="PAS_4"/>
</dbReference>
<dbReference type="Gene3D" id="3.30.450.20">
    <property type="entry name" value="PAS domain"/>
    <property type="match status" value="1"/>
</dbReference>
<dbReference type="Pfam" id="PF00512">
    <property type="entry name" value="HisKA"/>
    <property type="match status" value="1"/>
</dbReference>
<name>A0ABU5MT76_9BACT</name>
<accession>A0ABU5MT76</accession>
<dbReference type="Gene3D" id="3.40.50.2300">
    <property type="match status" value="1"/>
</dbReference>
<feature type="coiled-coil region" evidence="6">
    <location>
        <begin position="23"/>
        <end position="50"/>
    </location>
</feature>
<evidence type="ECO:0000259" key="9">
    <source>
        <dbReference type="PROSITE" id="PS50112"/>
    </source>
</evidence>
<evidence type="ECO:0000256" key="5">
    <source>
        <dbReference type="PROSITE-ProRule" id="PRU00169"/>
    </source>
</evidence>
<dbReference type="SMART" id="SM00091">
    <property type="entry name" value="PAS"/>
    <property type="match status" value="1"/>
</dbReference>
<dbReference type="PROSITE" id="PS50110">
    <property type="entry name" value="RESPONSE_REGULATORY"/>
    <property type="match status" value="1"/>
</dbReference>
<keyword evidence="4" id="KW-0902">Two-component regulatory system</keyword>
<dbReference type="PANTHER" id="PTHR45339">
    <property type="entry name" value="HYBRID SIGNAL TRANSDUCTION HISTIDINE KINASE J"/>
    <property type="match status" value="1"/>
</dbReference>
<evidence type="ECO:0000313" key="10">
    <source>
        <dbReference type="EMBL" id="MDZ8117404.1"/>
    </source>
</evidence>